<evidence type="ECO:0000256" key="2">
    <source>
        <dbReference type="ARBA" id="ARBA00005314"/>
    </source>
</evidence>
<dbReference type="PROSITE" id="PS50227">
    <property type="entry name" value="G_PROTEIN_RECEP_F2_3"/>
    <property type="match status" value="1"/>
</dbReference>
<evidence type="ECO:0000256" key="1">
    <source>
        <dbReference type="ARBA" id="ARBA00004651"/>
    </source>
</evidence>
<evidence type="ECO:0000313" key="16">
    <source>
        <dbReference type="Proteomes" id="UP000594454"/>
    </source>
</evidence>
<evidence type="ECO:0000256" key="7">
    <source>
        <dbReference type="ARBA" id="ARBA00023136"/>
    </source>
</evidence>
<evidence type="ECO:0000313" key="15">
    <source>
        <dbReference type="EMBL" id="CAD7090051.1"/>
    </source>
</evidence>
<keyword evidence="16" id="KW-1185">Reference proteome</keyword>
<keyword evidence="4 11" id="KW-0812">Transmembrane</keyword>
<dbReference type="OMA" id="HEIMNAW"/>
<feature type="region of interest" description="Disordered" evidence="10">
    <location>
        <begin position="513"/>
        <end position="573"/>
    </location>
</feature>
<keyword evidence="7 11" id="KW-0472">Membrane</keyword>
<dbReference type="InterPro" id="IPR050332">
    <property type="entry name" value="GPCR_2"/>
</dbReference>
<dbReference type="Gene3D" id="4.10.1240.10">
    <property type="entry name" value="GPCR, family 2, extracellular hormone receptor domain"/>
    <property type="match status" value="1"/>
</dbReference>
<dbReference type="Gene3D" id="1.20.1070.10">
    <property type="entry name" value="Rhodopsin 7-helix transmembrane proteins"/>
    <property type="match status" value="1"/>
</dbReference>
<dbReference type="SMART" id="SM00008">
    <property type="entry name" value="HormR"/>
    <property type="match status" value="1"/>
</dbReference>
<dbReference type="GO" id="GO:0007166">
    <property type="term" value="P:cell surface receptor signaling pathway"/>
    <property type="evidence" value="ECO:0007669"/>
    <property type="project" value="InterPro"/>
</dbReference>
<comment type="similarity">
    <text evidence="2">Belongs to the G-protein coupled receptor 2 family.</text>
</comment>
<keyword evidence="8" id="KW-0675">Receptor</keyword>
<evidence type="ECO:0000256" key="4">
    <source>
        <dbReference type="ARBA" id="ARBA00022692"/>
    </source>
</evidence>
<dbReference type="Proteomes" id="UP000594454">
    <property type="component" value="Chromosome 5"/>
</dbReference>
<keyword evidence="6" id="KW-0297">G-protein coupled receptor</keyword>
<dbReference type="InterPro" id="IPR036445">
    <property type="entry name" value="GPCR_2_extracell_dom_sf"/>
</dbReference>
<feature type="transmembrane region" description="Helical" evidence="11">
    <location>
        <begin position="437"/>
        <end position="459"/>
    </location>
</feature>
<evidence type="ECO:0000259" key="13">
    <source>
        <dbReference type="PROSITE" id="PS50227"/>
    </source>
</evidence>
<dbReference type="InParanoid" id="A0A7R8V0P0"/>
<keyword evidence="12" id="KW-0732">Signal</keyword>
<evidence type="ECO:0000256" key="9">
    <source>
        <dbReference type="ARBA" id="ARBA00023224"/>
    </source>
</evidence>
<feature type="chain" id="PRO_5031368319" evidence="12">
    <location>
        <begin position="22"/>
        <end position="620"/>
    </location>
</feature>
<dbReference type="PROSITE" id="PS50261">
    <property type="entry name" value="G_PROTEIN_RECEP_F2_4"/>
    <property type="match status" value="1"/>
</dbReference>
<keyword evidence="3" id="KW-1003">Cell membrane</keyword>
<feature type="transmembrane region" description="Helical" evidence="11">
    <location>
        <begin position="205"/>
        <end position="230"/>
    </location>
</feature>
<gene>
    <name evidence="15" type="ORF">HERILL_LOCUS12560</name>
</gene>
<feature type="domain" description="G-protein coupled receptors family 2 profile 2" evidence="14">
    <location>
        <begin position="203"/>
        <end position="461"/>
    </location>
</feature>
<organism evidence="15 16">
    <name type="scientific">Hermetia illucens</name>
    <name type="common">Black soldier fly</name>
    <dbReference type="NCBI Taxonomy" id="343691"/>
    <lineage>
        <taxon>Eukaryota</taxon>
        <taxon>Metazoa</taxon>
        <taxon>Ecdysozoa</taxon>
        <taxon>Arthropoda</taxon>
        <taxon>Hexapoda</taxon>
        <taxon>Insecta</taxon>
        <taxon>Pterygota</taxon>
        <taxon>Neoptera</taxon>
        <taxon>Endopterygota</taxon>
        <taxon>Diptera</taxon>
        <taxon>Brachycera</taxon>
        <taxon>Stratiomyomorpha</taxon>
        <taxon>Stratiomyidae</taxon>
        <taxon>Hermetiinae</taxon>
        <taxon>Hermetia</taxon>
    </lineage>
</organism>
<dbReference type="OrthoDB" id="5967113at2759"/>
<dbReference type="SUPFAM" id="SSF111418">
    <property type="entry name" value="Hormone receptor domain"/>
    <property type="match status" value="1"/>
</dbReference>
<feature type="transmembrane region" description="Helical" evidence="11">
    <location>
        <begin position="282"/>
        <end position="306"/>
    </location>
</feature>
<feature type="transmembrane region" description="Helical" evidence="11">
    <location>
        <begin position="371"/>
        <end position="394"/>
    </location>
</feature>
<dbReference type="InterPro" id="IPR017981">
    <property type="entry name" value="GPCR_2-like_7TM"/>
</dbReference>
<accession>A0A7R8V0P0</accession>
<feature type="region of interest" description="Disordered" evidence="10">
    <location>
        <begin position="586"/>
        <end position="620"/>
    </location>
</feature>
<feature type="transmembrane region" description="Helical" evidence="11">
    <location>
        <begin position="406"/>
        <end position="425"/>
    </location>
</feature>
<keyword evidence="9" id="KW-0807">Transducer</keyword>
<dbReference type="Pfam" id="PF02793">
    <property type="entry name" value="HRM"/>
    <property type="match status" value="1"/>
</dbReference>
<name>A0A7R8V0P0_HERIL</name>
<dbReference type="GO" id="GO:0005886">
    <property type="term" value="C:plasma membrane"/>
    <property type="evidence" value="ECO:0007669"/>
    <property type="project" value="UniProtKB-SubCell"/>
</dbReference>
<evidence type="ECO:0000256" key="3">
    <source>
        <dbReference type="ARBA" id="ARBA00022475"/>
    </source>
</evidence>
<dbReference type="InterPro" id="IPR000832">
    <property type="entry name" value="GPCR_2_secretin-like"/>
</dbReference>
<evidence type="ECO:0000259" key="14">
    <source>
        <dbReference type="PROSITE" id="PS50261"/>
    </source>
</evidence>
<sequence length="620" mass="70783">MFTVAPVWIFLTLIVAGSVEGLCRYRNIGDLPPEIFSYWADWGCYTYTRPDLFAGVQLQASQCYTKYNNTQYAIPGLIWDEKCIPFSHDNETIKKSVERTFHNPETVQRWIRCCLDAEICCKNIMMKSEAKEGLHCPSTWDGWSCFDDIPAGNVYSQVCSQYAYTNKPPQCHHYSSKVCYPNGTWQEQTDYSACDITPRLIFRTLWHMAVLSISIAVCIPAIAIMAFYPTLHTEKLAMVRNLLIILVLRNFFVIIVKGTLILDELTEVGPTLMGKNNWPCRMLSVLEKFFGTAVFTCMLMEGVYLYQMLTNVFRARLRGGLRTTELYVIGFAVTTGVTLAWSLAMALNEKKHCWQVTEGTDFHWIFDGPRLAMLVVNFGLLVRIVYALWSTFNLRQEEQHPAFRTAKAALICLPLFGVPFLLLVVRPDTNDCAIEQFYYTLYYTVEALQGILIAILHCYSEREVKAKFFGKIKWLKQKSCDLFSKRDQRSSSESARRRRPISEISIPLLIGSSTSRSSIQSRRESETTASTLTTPQVENKERFSFQLPRIQEDDERNISSGSNSNKSPKHRLSIGNMSISSTAANLKQMQDQLPRRHSADETEAGRSEEFFSIDTQGTIS</sequence>
<evidence type="ECO:0000256" key="8">
    <source>
        <dbReference type="ARBA" id="ARBA00023170"/>
    </source>
</evidence>
<protein>
    <submittedName>
        <fullName evidence="15">Uncharacterized protein</fullName>
    </submittedName>
</protein>
<feature type="domain" description="G-protein coupled receptors family 2 profile 1" evidence="13">
    <location>
        <begin position="120"/>
        <end position="198"/>
    </location>
</feature>
<comment type="subcellular location">
    <subcellularLocation>
        <location evidence="1">Cell membrane</location>
        <topology evidence="1">Multi-pass membrane protein</topology>
    </subcellularLocation>
</comment>
<dbReference type="PANTHER" id="PTHR45620:SF42">
    <property type="entry name" value="G-PROTEIN COUPLED RECEPTOR SEB-2"/>
    <property type="match status" value="1"/>
</dbReference>
<evidence type="ECO:0000256" key="12">
    <source>
        <dbReference type="SAM" id="SignalP"/>
    </source>
</evidence>
<dbReference type="InterPro" id="IPR001879">
    <property type="entry name" value="GPCR_2_extracellular_dom"/>
</dbReference>
<feature type="signal peptide" evidence="12">
    <location>
        <begin position="1"/>
        <end position="21"/>
    </location>
</feature>
<dbReference type="PRINTS" id="PR00249">
    <property type="entry name" value="GPCRSECRETIN"/>
</dbReference>
<proteinExistence type="inferred from homology"/>
<dbReference type="Pfam" id="PF00002">
    <property type="entry name" value="7tm_2"/>
    <property type="match status" value="1"/>
</dbReference>
<feature type="transmembrane region" description="Helical" evidence="11">
    <location>
        <begin position="326"/>
        <end position="347"/>
    </location>
</feature>
<reference evidence="15 16" key="1">
    <citation type="submission" date="2020-11" db="EMBL/GenBank/DDBJ databases">
        <authorList>
            <person name="Wallbank WR R."/>
            <person name="Pardo Diaz C."/>
            <person name="Kozak K."/>
            <person name="Martin S."/>
            <person name="Jiggins C."/>
            <person name="Moest M."/>
            <person name="Warren A I."/>
            <person name="Generalovic N T."/>
            <person name="Byers J.R.P. K."/>
            <person name="Montejo-Kovacevich G."/>
            <person name="Yen C E."/>
        </authorList>
    </citation>
    <scope>NUCLEOTIDE SEQUENCE [LARGE SCALE GENOMIC DNA]</scope>
</reference>
<feature type="compositionally biased region" description="Basic and acidic residues" evidence="10">
    <location>
        <begin position="593"/>
        <end position="609"/>
    </location>
</feature>
<evidence type="ECO:0000256" key="5">
    <source>
        <dbReference type="ARBA" id="ARBA00022989"/>
    </source>
</evidence>
<evidence type="ECO:0000256" key="10">
    <source>
        <dbReference type="SAM" id="MobiDB-lite"/>
    </source>
</evidence>
<evidence type="ECO:0000256" key="6">
    <source>
        <dbReference type="ARBA" id="ARBA00023040"/>
    </source>
</evidence>
<dbReference type="GO" id="GO:0007188">
    <property type="term" value="P:adenylate cyclase-modulating G protein-coupled receptor signaling pathway"/>
    <property type="evidence" value="ECO:0007669"/>
    <property type="project" value="TreeGrafter"/>
</dbReference>
<dbReference type="GO" id="GO:0008528">
    <property type="term" value="F:G protein-coupled peptide receptor activity"/>
    <property type="evidence" value="ECO:0007669"/>
    <property type="project" value="TreeGrafter"/>
</dbReference>
<dbReference type="EMBL" id="LR899013">
    <property type="protein sequence ID" value="CAD7090051.1"/>
    <property type="molecule type" value="Genomic_DNA"/>
</dbReference>
<feature type="transmembrane region" description="Helical" evidence="11">
    <location>
        <begin position="242"/>
        <end position="262"/>
    </location>
</feature>
<evidence type="ECO:0000256" key="11">
    <source>
        <dbReference type="SAM" id="Phobius"/>
    </source>
</evidence>
<keyword evidence="5 11" id="KW-1133">Transmembrane helix</keyword>
<dbReference type="PANTHER" id="PTHR45620">
    <property type="entry name" value="PDF RECEPTOR-LIKE PROTEIN-RELATED"/>
    <property type="match status" value="1"/>
</dbReference>
<dbReference type="AlphaFoldDB" id="A0A7R8V0P0"/>